<name>A0A0B5FNM8_9BACT</name>
<reference evidence="12 13" key="1">
    <citation type="journal article" date="2015" name="Genome Announc.">
        <title>Genomes of Geoalkalibacter ferrihydriticus Z-0531T and Geoalkalibacter subterraneus Red1T, Two Haloalkaliphilic Metal-Reducing Deltaproteobacteria.</title>
        <authorList>
            <person name="Badalamenti J.P."/>
            <person name="Krajmalnik-Brown R."/>
            <person name="Torres C.I."/>
            <person name="Bond D.R."/>
        </authorList>
    </citation>
    <scope>NUCLEOTIDE SEQUENCE [LARGE SCALE GENOMIC DNA]</scope>
    <source>
        <strain evidence="12 13">Red1</strain>
    </source>
</reference>
<dbReference type="InterPro" id="IPR012286">
    <property type="entry name" value="Tetrahaem_cytochrome"/>
</dbReference>
<evidence type="ECO:0000256" key="4">
    <source>
        <dbReference type="ARBA" id="ARBA00022617"/>
    </source>
</evidence>
<evidence type="ECO:0000313" key="12">
    <source>
        <dbReference type="EMBL" id="AJF05615.1"/>
    </source>
</evidence>
<dbReference type="GO" id="GO:0030313">
    <property type="term" value="C:cell envelope"/>
    <property type="evidence" value="ECO:0007669"/>
    <property type="project" value="UniProtKB-SubCell"/>
</dbReference>
<evidence type="ECO:0000256" key="5">
    <source>
        <dbReference type="ARBA" id="ARBA00022723"/>
    </source>
</evidence>
<dbReference type="PANTHER" id="PTHR35038">
    <property type="entry name" value="DISSIMILATORY SULFITE REDUCTASE SIRA"/>
    <property type="match status" value="1"/>
</dbReference>
<feature type="signal peptide" evidence="9">
    <location>
        <begin position="1"/>
        <end position="23"/>
    </location>
</feature>
<dbReference type="HOGENOM" id="CLU_260986_0_0_7"/>
<dbReference type="Gene3D" id="1.10.1130.10">
    <property type="entry name" value="Flavocytochrome C3, Chain A"/>
    <property type="match status" value="7"/>
</dbReference>
<dbReference type="GO" id="GO:0046872">
    <property type="term" value="F:metal ion binding"/>
    <property type="evidence" value="ECO:0007669"/>
    <property type="project" value="UniProtKB-KW"/>
</dbReference>
<dbReference type="PANTHER" id="PTHR35038:SF6">
    <property type="entry name" value="SURFACE LOCALIZED DECAHEME CYTOCHROME C LIPOPROTEIN"/>
    <property type="match status" value="1"/>
</dbReference>
<dbReference type="RefSeq" id="WP_040198997.1">
    <property type="nucleotide sequence ID" value="NZ_CP010311.1"/>
</dbReference>
<keyword evidence="8" id="KW-0408">Iron</keyword>
<protein>
    <submittedName>
        <fullName evidence="12">Uncharacterized protein</fullName>
    </submittedName>
</protein>
<dbReference type="Gene3D" id="3.90.10.10">
    <property type="entry name" value="Cytochrome C3"/>
    <property type="match status" value="4"/>
</dbReference>
<dbReference type="InterPro" id="IPR051829">
    <property type="entry name" value="Multiheme_Cytochr_ET"/>
</dbReference>
<dbReference type="EMBL" id="CP010311">
    <property type="protein sequence ID" value="AJF05615.1"/>
    <property type="molecule type" value="Genomic_DNA"/>
</dbReference>
<keyword evidence="6 9" id="KW-0732">Signal</keyword>
<evidence type="ECO:0000256" key="1">
    <source>
        <dbReference type="ARBA" id="ARBA00001926"/>
    </source>
</evidence>
<evidence type="ECO:0000259" key="11">
    <source>
        <dbReference type="Pfam" id="PF14537"/>
    </source>
</evidence>
<organism evidence="12 13">
    <name type="scientific">Geoalkalibacter subterraneus</name>
    <dbReference type="NCBI Taxonomy" id="483547"/>
    <lineage>
        <taxon>Bacteria</taxon>
        <taxon>Pseudomonadati</taxon>
        <taxon>Thermodesulfobacteriota</taxon>
        <taxon>Desulfuromonadia</taxon>
        <taxon>Desulfuromonadales</taxon>
        <taxon>Geoalkalibacteraceae</taxon>
        <taxon>Geoalkalibacter</taxon>
    </lineage>
</organism>
<dbReference type="SUPFAM" id="SSF48695">
    <property type="entry name" value="Multiheme cytochromes"/>
    <property type="match status" value="7"/>
</dbReference>
<feature type="domain" description="Doubled CXXCH motif" evidence="10">
    <location>
        <begin position="247"/>
        <end position="282"/>
    </location>
</feature>
<evidence type="ECO:0000256" key="6">
    <source>
        <dbReference type="ARBA" id="ARBA00022729"/>
    </source>
</evidence>
<gene>
    <name evidence="12" type="ORF">GSUB_02210</name>
</gene>
<evidence type="ECO:0000259" key="10">
    <source>
        <dbReference type="Pfam" id="PF09699"/>
    </source>
</evidence>
<comment type="subcellular location">
    <subcellularLocation>
        <location evidence="2">Cell envelope</location>
    </subcellularLocation>
</comment>
<feature type="domain" description="Doubled CXXCH motif" evidence="10">
    <location>
        <begin position="1051"/>
        <end position="1085"/>
    </location>
</feature>
<dbReference type="STRING" id="483547.GSUB_02210"/>
<dbReference type="OrthoDB" id="5477228at2"/>
<evidence type="ECO:0000313" key="13">
    <source>
        <dbReference type="Proteomes" id="UP000035036"/>
    </source>
</evidence>
<dbReference type="InterPro" id="IPR036280">
    <property type="entry name" value="Multihaem_cyt_sf"/>
</dbReference>
<feature type="domain" description="Tetrahaem cytochrome" evidence="11">
    <location>
        <begin position="167"/>
        <end position="240"/>
    </location>
</feature>
<dbReference type="GO" id="GO:0016491">
    <property type="term" value="F:oxidoreductase activity"/>
    <property type="evidence" value="ECO:0007669"/>
    <property type="project" value="TreeGrafter"/>
</dbReference>
<evidence type="ECO:0000256" key="3">
    <source>
        <dbReference type="ARBA" id="ARBA00022448"/>
    </source>
</evidence>
<proteinExistence type="predicted"/>
<dbReference type="Proteomes" id="UP000035036">
    <property type="component" value="Chromosome"/>
</dbReference>
<evidence type="ECO:0000256" key="8">
    <source>
        <dbReference type="ARBA" id="ARBA00023004"/>
    </source>
</evidence>
<keyword evidence="4" id="KW-0349">Heme</keyword>
<keyword evidence="13" id="KW-1185">Reference proteome</keyword>
<dbReference type="Pfam" id="PF09699">
    <property type="entry name" value="Paired_CXXCH_1"/>
    <property type="match status" value="2"/>
</dbReference>
<evidence type="ECO:0000256" key="7">
    <source>
        <dbReference type="ARBA" id="ARBA00022982"/>
    </source>
</evidence>
<keyword evidence="7" id="KW-0249">Electron transport</keyword>
<dbReference type="InterPro" id="IPR010177">
    <property type="entry name" value="Paired_CXXCH_1"/>
</dbReference>
<keyword evidence="3" id="KW-0813">Transport</keyword>
<accession>A0A0B5FNM8</accession>
<sequence length="1307" mass="140802">MKNWGWVLVTVSVGLLLCFSTGAAQQSASGRMFEDCAKCHADETREVAQKGGAHGEFISCDNCHWVHPQKGAETEIAPCSACHDPAGENHYALPQCTGCHSPHAPLDLEFSALTDARKACSTCHPDVAATAKKARDAHSELDCNTCHLTHGDALGCAECHAPQDSAHYALSDCAGCHPPHQPTAFQFSSLRGARDVCLSCHEDIAAGQGPASVGGSHVNVACTTCHSRHSSDAPSCTNCHPTHDKSITAQDCSACHMPHNPVSAEPWDEVRADWCAACHKETLAGFDPKNSIHLKNLACADCHSSHPYPGTQDTIAACADCHSPEASEHYTLPNCSSCHPPHAPLDFDFSSFKDVRATCASCHPGATKGPDAVGGAHANVACNTCHAQHNEIPACTDCHSPHNDAMTEDDCRACHGAHKPVPVRYFAGVSQSWCAACHEETVTTLEQKGGAHQEQVGCYRCHQQHPPLEGSTPTACTQCHTPEKNAHFTLDNCLSCHQPHAPHERSADAPTDLSPACFTCHPGVEEQIVSSSGSHSEIACYDCHQQHGHRPLCLDCHEPHSEEMTQGSCQECHGPHDPENVAFESDIAGAHCAACHSEIHATLTELGGGHGEGMSCADCHQNHPPAEDAIPACADCHAAADNPHYELPNCSGCHPAHAPLDQLWDQMSQADDACLSCHDDPMAKPNQIVPSPHAQMNCGACHQSHTEILSCLECHDPHANTMTTQDCKTCHDAHLPTEIDHASGPQGGLCAACHQQVYKEVKNQGAAHRDALLCVDCHQQHPAAGCTDCHADHPQRGMAASQDCKTCHAPQDNAHFVVKGCRDCHSPHTPLEMDLTALKPVRPACLSCHRPVGDAFASLYSAHRPMDCSVCHPAHSQWYDCLRCHSSHGPGMTAEDCSDCHEPHRPTDIAYTGEVSDQHCATCHQGVAQTLTEKGGPHRDAAGCAACHPQHLPEGKETIAPCLECHPRLDKQHYTLEPCIPCHAPHEPAEINLAAMDEVRPACATCHQVIDRQMRYNPGSHSEMDCNQCHFDHTGTQACLDCHSPHDAEMTQQDCSACHNAHAPQNISFDRRIDTALCSSCHQDAISVLEQQGGAHSTAVGCYSCHPEHPPKGEKTIADCTRCHKSGDHPHFAVDNCRDCHSGHAPRQTELDKTAVTRQACVSCHPAVAGDMEKVPTLHAELDCANCHLQHKQAQQCTECHQPHTDDMGEGDCMHCHAPHTPTQIYMPADIPGSFCRNCHGEVTATLAASEAKHSELDCLECHQGDHGNAISCDTCHGWPHESGLHKKFPDCLRCHRDPHNLANWSK</sequence>
<feature type="chain" id="PRO_5002102070" evidence="9">
    <location>
        <begin position="24"/>
        <end position="1307"/>
    </location>
</feature>
<comment type="cofactor">
    <cofactor evidence="1">
        <name>heme c</name>
        <dbReference type="ChEBI" id="CHEBI:61717"/>
    </cofactor>
</comment>
<keyword evidence="5" id="KW-0479">Metal-binding</keyword>
<dbReference type="Pfam" id="PF14537">
    <property type="entry name" value="Cytochrom_c3_2"/>
    <property type="match status" value="1"/>
</dbReference>
<evidence type="ECO:0000256" key="9">
    <source>
        <dbReference type="SAM" id="SignalP"/>
    </source>
</evidence>
<dbReference type="KEGG" id="gsb:GSUB_02210"/>
<evidence type="ECO:0000256" key="2">
    <source>
        <dbReference type="ARBA" id="ARBA00004196"/>
    </source>
</evidence>